<accession>A0A1H4IP32</accession>
<keyword evidence="1" id="KW-0732">Signal</keyword>
<proteinExistence type="predicted"/>
<reference evidence="3" key="1">
    <citation type="submission" date="2016-10" db="EMBL/GenBank/DDBJ databases">
        <authorList>
            <person name="Varghese N."/>
            <person name="Submissions S."/>
        </authorList>
    </citation>
    <scope>NUCLEOTIDE SEQUENCE [LARGE SCALE GENOMIC DNA]</scope>
    <source>
        <strain evidence="3">ES.061</strain>
    </source>
</reference>
<dbReference type="AlphaFoldDB" id="A0A1H4IP32"/>
<evidence type="ECO:0008006" key="4">
    <source>
        <dbReference type="Google" id="ProtNLM"/>
    </source>
</evidence>
<protein>
    <recommendedName>
        <fullName evidence="4">ATP-binding protein</fullName>
    </recommendedName>
</protein>
<sequence length="277" mass="30588">MRSLRLFALALLFVPIAGPGVALAAPKLLPHRAVYDLSLEQASDRSGINGITGRMVYEFAGSSCEGYTTTFRFVMRLETDEASRLSDQQTSTYEDGSGKVFQFVNKMYLDNALDREVKGVARLGDGETLVELSKPEPRSETLEKTQFPVQHMKEVLAKAESGGGFYQTTLYDSSEDADRVMITSVTIGGPKPIGEDEAERSAAAPLANQSYWPVSIAYFDPTQERGEALPDYEISFLLHESGVTRSLDMNYGEFSIRGQLVDLTMFDETKEARDCAD</sequence>
<evidence type="ECO:0000313" key="2">
    <source>
        <dbReference type="EMBL" id="SEB35820.1"/>
    </source>
</evidence>
<gene>
    <name evidence="2" type="ORF">SAMN05216452_0318</name>
</gene>
<dbReference type="RefSeq" id="WP_090326255.1">
    <property type="nucleotide sequence ID" value="NZ_FNSL01000001.1"/>
</dbReference>
<evidence type="ECO:0000313" key="3">
    <source>
        <dbReference type="Proteomes" id="UP000199064"/>
    </source>
</evidence>
<dbReference type="Pfam" id="PF08904">
    <property type="entry name" value="EipB_like"/>
    <property type="match status" value="1"/>
</dbReference>
<organism evidence="2 3">
    <name type="scientific">Nitratireductor aquibiodomus</name>
    <dbReference type="NCBI Taxonomy" id="204799"/>
    <lineage>
        <taxon>Bacteria</taxon>
        <taxon>Pseudomonadati</taxon>
        <taxon>Pseudomonadota</taxon>
        <taxon>Alphaproteobacteria</taxon>
        <taxon>Hyphomicrobiales</taxon>
        <taxon>Phyllobacteriaceae</taxon>
        <taxon>Nitratireductor</taxon>
    </lineage>
</organism>
<feature type="chain" id="PRO_5011679438" description="ATP-binding protein" evidence="1">
    <location>
        <begin position="25"/>
        <end position="277"/>
    </location>
</feature>
<evidence type="ECO:0000256" key="1">
    <source>
        <dbReference type="SAM" id="SignalP"/>
    </source>
</evidence>
<dbReference type="InterPro" id="IPR015000">
    <property type="entry name" value="EipB-like"/>
</dbReference>
<dbReference type="Proteomes" id="UP000199064">
    <property type="component" value="Unassembled WGS sequence"/>
</dbReference>
<feature type="signal peptide" evidence="1">
    <location>
        <begin position="1"/>
        <end position="24"/>
    </location>
</feature>
<name>A0A1H4IP32_9HYPH</name>
<dbReference type="EMBL" id="FNSL01000001">
    <property type="protein sequence ID" value="SEB35820.1"/>
    <property type="molecule type" value="Genomic_DNA"/>
</dbReference>
<keyword evidence="3" id="KW-1185">Reference proteome</keyword>